<dbReference type="EMBL" id="NMUH01001803">
    <property type="protein sequence ID" value="MQL95535.1"/>
    <property type="molecule type" value="Genomic_DNA"/>
</dbReference>
<feature type="compositionally biased region" description="Polar residues" evidence="1">
    <location>
        <begin position="242"/>
        <end position="258"/>
    </location>
</feature>
<comment type="caution">
    <text evidence="2">The sequence shown here is derived from an EMBL/GenBank/DDBJ whole genome shotgun (WGS) entry which is preliminary data.</text>
</comment>
<keyword evidence="3" id="KW-1185">Reference proteome</keyword>
<name>A0A843VHX1_COLES</name>
<evidence type="ECO:0000313" key="3">
    <source>
        <dbReference type="Proteomes" id="UP000652761"/>
    </source>
</evidence>
<sequence length="485" mass="53648">MPTDARFAAGSHDIRCLLDHIVDYTSASWYGHWSVIPSHIFRYGATEWLAGVLHHYGDMLKASGIYGAVETALYDYPCYTGILRALVERFNTRWNTFGTAEGETSVDLWSLHQISGLPISGQPYEEVVLNDLHSHRSNGSGRYVHPYSLRFLTKFFSRRPSSRRLSATGSEKAFSGTIYLFPKDMGWNPRRLPDRTHLAAYLPRLPAAPALKANRNRGNEIRPDVLSSSNNRRVEKAKEVTCASSSGDEADGVSTTPSPADECNSLLESPSVFHGEGNGSTLQAMTDPLPEEGTDGNPSHFAFSGMAETDADYPGFTYAELGASVEEYSSASVEVYIPRAVEEPPVGAASFGASFSIPSWGISMSPLLDFPAQSAFQVKMTWARWIEALESDTDVGDLEAAEVRKRRKTRELRMAAREKSIARLERELDEARSSQDQDARNEVEDSEEGGLYVKDGNDSRRSRSSKAKKAERLQRKTPSCLCFSA</sequence>
<evidence type="ECO:0000313" key="2">
    <source>
        <dbReference type="EMBL" id="MQL95535.1"/>
    </source>
</evidence>
<feature type="compositionally biased region" description="Basic and acidic residues" evidence="1">
    <location>
        <begin position="426"/>
        <end position="443"/>
    </location>
</feature>
<feature type="region of interest" description="Disordered" evidence="1">
    <location>
        <begin position="426"/>
        <end position="485"/>
    </location>
</feature>
<dbReference type="OrthoDB" id="694455at2759"/>
<dbReference type="AlphaFoldDB" id="A0A843VHX1"/>
<evidence type="ECO:0008006" key="4">
    <source>
        <dbReference type="Google" id="ProtNLM"/>
    </source>
</evidence>
<evidence type="ECO:0000256" key="1">
    <source>
        <dbReference type="SAM" id="MobiDB-lite"/>
    </source>
</evidence>
<protein>
    <recommendedName>
        <fullName evidence="4">Aminotransferase-like plant mobile domain-containing protein</fullName>
    </recommendedName>
</protein>
<accession>A0A843VHX1</accession>
<organism evidence="2 3">
    <name type="scientific">Colocasia esculenta</name>
    <name type="common">Wild taro</name>
    <name type="synonym">Arum esculentum</name>
    <dbReference type="NCBI Taxonomy" id="4460"/>
    <lineage>
        <taxon>Eukaryota</taxon>
        <taxon>Viridiplantae</taxon>
        <taxon>Streptophyta</taxon>
        <taxon>Embryophyta</taxon>
        <taxon>Tracheophyta</taxon>
        <taxon>Spermatophyta</taxon>
        <taxon>Magnoliopsida</taxon>
        <taxon>Liliopsida</taxon>
        <taxon>Araceae</taxon>
        <taxon>Aroideae</taxon>
        <taxon>Colocasieae</taxon>
        <taxon>Colocasia</taxon>
    </lineage>
</organism>
<feature type="region of interest" description="Disordered" evidence="1">
    <location>
        <begin position="213"/>
        <end position="305"/>
    </location>
</feature>
<gene>
    <name evidence="2" type="ORF">Taro_028213</name>
</gene>
<dbReference type="Proteomes" id="UP000652761">
    <property type="component" value="Unassembled WGS sequence"/>
</dbReference>
<proteinExistence type="predicted"/>
<reference evidence="2" key="1">
    <citation type="submission" date="2017-07" db="EMBL/GenBank/DDBJ databases">
        <title>Taro Niue Genome Assembly and Annotation.</title>
        <authorList>
            <person name="Atibalentja N."/>
            <person name="Keating K."/>
            <person name="Fields C.J."/>
        </authorList>
    </citation>
    <scope>NUCLEOTIDE SEQUENCE</scope>
    <source>
        <strain evidence="2">Niue_2</strain>
        <tissue evidence="2">Leaf</tissue>
    </source>
</reference>